<sequence>MKNHRTITLLYWENVVRKSRNPVVYLHFSPKTALISKAVFSDFNLHRSVEYMCRESLISKVLVIVTLLGRIDMKSRGSEDGLQLVITITDTFGDATPFIDPALKSIAEVLADPESRILGSLFTDGPPACYTYRIWLGEPVLSGKTQRVVKNSKGNPCQMLINLTVREEGRDDSSMESL</sequence>
<proteinExistence type="predicted"/>
<organism evidence="1">
    <name type="scientific">Spongospora subterranea</name>
    <dbReference type="NCBI Taxonomy" id="70186"/>
    <lineage>
        <taxon>Eukaryota</taxon>
        <taxon>Sar</taxon>
        <taxon>Rhizaria</taxon>
        <taxon>Endomyxa</taxon>
        <taxon>Phytomyxea</taxon>
        <taxon>Plasmodiophorida</taxon>
        <taxon>Plasmodiophoridae</taxon>
        <taxon>Spongospora</taxon>
    </lineage>
</organism>
<accession>A0A0H5QWH6</accession>
<dbReference type="AlphaFoldDB" id="A0A0H5QWH6"/>
<evidence type="ECO:0000313" key="1">
    <source>
        <dbReference type="EMBL" id="CRZ05986.1"/>
    </source>
</evidence>
<name>A0A0H5QWH6_9EUKA</name>
<reference evidence="1" key="1">
    <citation type="submission" date="2015-04" db="EMBL/GenBank/DDBJ databases">
        <title>The genome sequence of the plant pathogenic Rhizarian Plasmodiophora brassicae reveals insights in its biotrophic life cycle and the origin of chitin synthesis.</title>
        <authorList>
            <person name="Schwelm A."/>
            <person name="Fogelqvist J."/>
            <person name="Knaust A."/>
            <person name="Julke S."/>
            <person name="Lilja T."/>
            <person name="Dhandapani V."/>
            <person name="Bonilla-Rosso G."/>
            <person name="Karlsson M."/>
            <person name="Shevchenko A."/>
            <person name="Choi S.R."/>
            <person name="Kim H.G."/>
            <person name="Park J.Y."/>
            <person name="Lim Y.P."/>
            <person name="Ludwig-Muller J."/>
            <person name="Dixelius C."/>
        </authorList>
    </citation>
    <scope>NUCLEOTIDE SEQUENCE</scope>
    <source>
        <tissue evidence="1">Potato root galls</tissue>
    </source>
</reference>
<protein>
    <submittedName>
        <fullName evidence="1">Uncharacterized protein</fullName>
    </submittedName>
</protein>
<dbReference type="EMBL" id="HACM01005544">
    <property type="protein sequence ID" value="CRZ05986.1"/>
    <property type="molecule type" value="Transcribed_RNA"/>
</dbReference>